<evidence type="ECO:0000259" key="1">
    <source>
        <dbReference type="Pfam" id="PF01609"/>
    </source>
</evidence>
<feature type="domain" description="Transposase IS4-like" evidence="1">
    <location>
        <begin position="104"/>
        <end position="337"/>
    </location>
</feature>
<dbReference type="PANTHER" id="PTHR30298:SF0">
    <property type="entry name" value="PROTEIN YBFL-RELATED"/>
    <property type="match status" value="1"/>
</dbReference>
<protein>
    <submittedName>
        <fullName evidence="3">ISAs1 family transposase</fullName>
    </submittedName>
</protein>
<gene>
    <name evidence="3" type="ORF">QNI19_39025</name>
</gene>
<dbReference type="PANTHER" id="PTHR30298">
    <property type="entry name" value="H REPEAT-ASSOCIATED PREDICTED TRANSPOSASE"/>
    <property type="match status" value="1"/>
</dbReference>
<sequence>MKELTSYFSQIQDPRQSSKCKHKLSDILLIGLLTYLSNGEDYEDMVLFATIKGELFKEYLALPNGIPSHDTFNRVFQILDSEWLKKCLTDYGKDLLDVLAEKQICLDGKKLKGVSPTTRGNQGLFIVNAWVSENRLCIGQEQIDQKSNEIQAIPALLKQLDLTDATVSVDAIGCQKQIASQIRQQAGHYLLAVKKNQKELFDDITCAFKANQALCVSHQWEYERNRFETRTCSVLSAGETLDQESICQWEGIQTLIRLQAERIIDGRVQQQIRYYISDEKNSNTQTNATYFNNLIRAHWSIENHLHWHLDVTFQEDACRVRKGNAPVNLATLRKLALQILTEHNDNLSLKKRRVKAALDTNYLRQLIT</sequence>
<evidence type="ECO:0000313" key="4">
    <source>
        <dbReference type="Proteomes" id="UP001228581"/>
    </source>
</evidence>
<keyword evidence="4" id="KW-1185">Reference proteome</keyword>
<accession>A0ABT7CZQ4</accession>
<evidence type="ECO:0000313" key="3">
    <source>
        <dbReference type="EMBL" id="MDJ1498981.1"/>
    </source>
</evidence>
<feature type="domain" description="H repeat-associated protein N-terminal" evidence="2">
    <location>
        <begin position="6"/>
        <end position="91"/>
    </location>
</feature>
<dbReference type="InterPro" id="IPR032806">
    <property type="entry name" value="YbfD_N"/>
</dbReference>
<organism evidence="3 4">
    <name type="scientific">Xanthocytophaga flava</name>
    <dbReference type="NCBI Taxonomy" id="3048013"/>
    <lineage>
        <taxon>Bacteria</taxon>
        <taxon>Pseudomonadati</taxon>
        <taxon>Bacteroidota</taxon>
        <taxon>Cytophagia</taxon>
        <taxon>Cytophagales</taxon>
        <taxon>Rhodocytophagaceae</taxon>
        <taxon>Xanthocytophaga</taxon>
    </lineage>
</organism>
<reference evidence="3 4" key="1">
    <citation type="submission" date="2023-05" db="EMBL/GenBank/DDBJ databases">
        <authorList>
            <person name="Zhang X."/>
        </authorList>
    </citation>
    <scope>NUCLEOTIDE SEQUENCE [LARGE SCALE GENOMIC DNA]</scope>
    <source>
        <strain evidence="3 4">DM2B3-1</strain>
    </source>
</reference>
<proteinExistence type="predicted"/>
<dbReference type="RefSeq" id="WP_314006060.1">
    <property type="nucleotide sequence ID" value="NZ_JASJOT010000086.1"/>
</dbReference>
<comment type="caution">
    <text evidence="3">The sequence shown here is derived from an EMBL/GenBank/DDBJ whole genome shotgun (WGS) entry which is preliminary data.</text>
</comment>
<dbReference type="InterPro" id="IPR051698">
    <property type="entry name" value="Transposase_11-like"/>
</dbReference>
<dbReference type="Proteomes" id="UP001228581">
    <property type="component" value="Unassembled WGS sequence"/>
</dbReference>
<evidence type="ECO:0000259" key="2">
    <source>
        <dbReference type="Pfam" id="PF13808"/>
    </source>
</evidence>
<dbReference type="Pfam" id="PF01609">
    <property type="entry name" value="DDE_Tnp_1"/>
    <property type="match status" value="1"/>
</dbReference>
<name>A0ABT7CZQ4_9BACT</name>
<dbReference type="Pfam" id="PF13808">
    <property type="entry name" value="DDE_Tnp_1_assoc"/>
    <property type="match status" value="1"/>
</dbReference>
<dbReference type="NCBIfam" id="NF033564">
    <property type="entry name" value="transpos_ISAs1"/>
    <property type="match status" value="1"/>
</dbReference>
<dbReference type="EMBL" id="JASJOT010000086">
    <property type="protein sequence ID" value="MDJ1498981.1"/>
    <property type="molecule type" value="Genomic_DNA"/>
</dbReference>
<dbReference type="InterPro" id="IPR047647">
    <property type="entry name" value="ISAs1_transpos"/>
</dbReference>
<dbReference type="InterPro" id="IPR002559">
    <property type="entry name" value="Transposase_11"/>
</dbReference>